<evidence type="ECO:0000313" key="1">
    <source>
        <dbReference type="EMBL" id="OHA00885.1"/>
    </source>
</evidence>
<proteinExistence type="predicted"/>
<organism evidence="1 2">
    <name type="scientific">Candidatus Sungbacteria bacterium RIFCSPHIGHO2_02_FULL_49_20</name>
    <dbReference type="NCBI Taxonomy" id="1802272"/>
    <lineage>
        <taxon>Bacteria</taxon>
        <taxon>Candidatus Sungiibacteriota</taxon>
    </lineage>
</organism>
<sequence length="69" mass="7617">MPDFDRLGQITEILDGGSRFKVFIGGDGNTRLVEMESFQLTPRYKYEVGTQLVVHCTPQGDPLCADPVG</sequence>
<name>A0A1G2KN86_9BACT</name>
<accession>A0A1G2KN86</accession>
<gene>
    <name evidence="1" type="ORF">A3C12_01970</name>
</gene>
<dbReference type="Proteomes" id="UP000178710">
    <property type="component" value="Unassembled WGS sequence"/>
</dbReference>
<reference evidence="1 2" key="1">
    <citation type="journal article" date="2016" name="Nat. Commun.">
        <title>Thousands of microbial genomes shed light on interconnected biogeochemical processes in an aquifer system.</title>
        <authorList>
            <person name="Anantharaman K."/>
            <person name="Brown C.T."/>
            <person name="Hug L.A."/>
            <person name="Sharon I."/>
            <person name="Castelle C.J."/>
            <person name="Probst A.J."/>
            <person name="Thomas B.C."/>
            <person name="Singh A."/>
            <person name="Wilkins M.J."/>
            <person name="Karaoz U."/>
            <person name="Brodie E.L."/>
            <person name="Williams K.H."/>
            <person name="Hubbard S.S."/>
            <person name="Banfield J.F."/>
        </authorList>
    </citation>
    <scope>NUCLEOTIDE SEQUENCE [LARGE SCALE GENOMIC DNA]</scope>
</reference>
<protein>
    <submittedName>
        <fullName evidence="1">Uncharacterized protein</fullName>
    </submittedName>
</protein>
<evidence type="ECO:0000313" key="2">
    <source>
        <dbReference type="Proteomes" id="UP000178710"/>
    </source>
</evidence>
<comment type="caution">
    <text evidence="1">The sequence shown here is derived from an EMBL/GenBank/DDBJ whole genome shotgun (WGS) entry which is preliminary data.</text>
</comment>
<dbReference type="AlphaFoldDB" id="A0A1G2KN86"/>
<dbReference type="EMBL" id="MHQK01000045">
    <property type="protein sequence ID" value="OHA00885.1"/>
    <property type="molecule type" value="Genomic_DNA"/>
</dbReference>